<dbReference type="Proteomes" id="UP000010474">
    <property type="component" value="Chromosome"/>
</dbReference>
<dbReference type="eggNOG" id="ENOG5032YXI">
    <property type="taxonomic scope" value="Bacteria"/>
</dbReference>
<dbReference type="PATRIC" id="fig|272123.3.peg.1463"/>
<name>K9ZE42_ANACC</name>
<sequence>MPKIPDCNRCLFYSHNPHLICSVHPSGVESDNCIDFRENISAEVEEQWQPEGVSYYNGELILQPFPLTIEQQLEILDTHPMFIGFCPQFCL</sequence>
<evidence type="ECO:0000313" key="1">
    <source>
        <dbReference type="EMBL" id="AFZ56857.1"/>
    </source>
</evidence>
<keyword evidence="2" id="KW-1185">Reference proteome</keyword>
<proteinExistence type="predicted"/>
<gene>
    <name evidence="1" type="ordered locus">Anacy_1336</name>
</gene>
<evidence type="ECO:0000313" key="2">
    <source>
        <dbReference type="Proteomes" id="UP000010474"/>
    </source>
</evidence>
<dbReference type="EMBL" id="CP003659">
    <property type="protein sequence ID" value="AFZ56857.1"/>
    <property type="molecule type" value="Genomic_DNA"/>
</dbReference>
<organism evidence="1 2">
    <name type="scientific">Anabaena cylindrica (strain ATCC 27899 / PCC 7122)</name>
    <dbReference type="NCBI Taxonomy" id="272123"/>
    <lineage>
        <taxon>Bacteria</taxon>
        <taxon>Bacillati</taxon>
        <taxon>Cyanobacteriota</taxon>
        <taxon>Cyanophyceae</taxon>
        <taxon>Nostocales</taxon>
        <taxon>Nostocaceae</taxon>
        <taxon>Anabaena</taxon>
    </lineage>
</organism>
<accession>K9ZE42</accession>
<dbReference type="OrthoDB" id="516763at2"/>
<dbReference type="RefSeq" id="WP_015213509.1">
    <property type="nucleotide sequence ID" value="NC_019771.1"/>
</dbReference>
<protein>
    <submittedName>
        <fullName evidence="1">Uncharacterized protein</fullName>
    </submittedName>
</protein>
<dbReference type="STRING" id="272123.Anacy_1336"/>
<dbReference type="KEGG" id="acy:Anacy_1336"/>
<dbReference type="AlphaFoldDB" id="K9ZE42"/>
<reference evidence="2" key="1">
    <citation type="journal article" date="2013" name="Proc. Natl. Acad. Sci. U.S.A.">
        <title>Improving the coverage of the cyanobacterial phylum using diversity-driven genome sequencing.</title>
        <authorList>
            <person name="Shih P.M."/>
            <person name="Wu D."/>
            <person name="Latifi A."/>
            <person name="Axen S.D."/>
            <person name="Fewer D.P."/>
            <person name="Talla E."/>
            <person name="Calteau A."/>
            <person name="Cai F."/>
            <person name="Tandeau de Marsac N."/>
            <person name="Rippka R."/>
            <person name="Herdman M."/>
            <person name="Sivonen K."/>
            <person name="Coursin T."/>
            <person name="Laurent T."/>
            <person name="Goodwin L."/>
            <person name="Nolan M."/>
            <person name="Davenport K.W."/>
            <person name="Han C.S."/>
            <person name="Rubin E.M."/>
            <person name="Eisen J.A."/>
            <person name="Woyke T."/>
            <person name="Gugger M."/>
            <person name="Kerfeld C.A."/>
        </authorList>
    </citation>
    <scope>NUCLEOTIDE SEQUENCE [LARGE SCALE GENOMIC DNA]</scope>
    <source>
        <strain evidence="2">ATCC 27899 / PCC 7122</strain>
    </source>
</reference>
<dbReference type="HOGENOM" id="CLU_165559_0_0_3"/>